<dbReference type="AlphaFoldDB" id="A0A0E9UBS4"/>
<accession>A0A0E9UBS4</accession>
<proteinExistence type="predicted"/>
<protein>
    <submittedName>
        <fullName evidence="1">Uncharacterized protein</fullName>
    </submittedName>
</protein>
<dbReference type="EMBL" id="GBXM01045907">
    <property type="protein sequence ID" value="JAH62670.1"/>
    <property type="molecule type" value="Transcribed_RNA"/>
</dbReference>
<sequence>MWIHMWSCSTCLQSTGKVMQQWQRDGAELSVTLAFS</sequence>
<reference evidence="1" key="1">
    <citation type="submission" date="2014-11" db="EMBL/GenBank/DDBJ databases">
        <authorList>
            <person name="Amaro Gonzalez C."/>
        </authorList>
    </citation>
    <scope>NUCLEOTIDE SEQUENCE</scope>
</reference>
<evidence type="ECO:0000313" key="1">
    <source>
        <dbReference type="EMBL" id="JAH62670.1"/>
    </source>
</evidence>
<organism evidence="1">
    <name type="scientific">Anguilla anguilla</name>
    <name type="common">European freshwater eel</name>
    <name type="synonym">Muraena anguilla</name>
    <dbReference type="NCBI Taxonomy" id="7936"/>
    <lineage>
        <taxon>Eukaryota</taxon>
        <taxon>Metazoa</taxon>
        <taxon>Chordata</taxon>
        <taxon>Craniata</taxon>
        <taxon>Vertebrata</taxon>
        <taxon>Euteleostomi</taxon>
        <taxon>Actinopterygii</taxon>
        <taxon>Neopterygii</taxon>
        <taxon>Teleostei</taxon>
        <taxon>Anguilliformes</taxon>
        <taxon>Anguillidae</taxon>
        <taxon>Anguilla</taxon>
    </lineage>
</organism>
<reference evidence="1" key="2">
    <citation type="journal article" date="2015" name="Fish Shellfish Immunol.">
        <title>Early steps in the European eel (Anguilla anguilla)-Vibrio vulnificus interaction in the gills: Role of the RtxA13 toxin.</title>
        <authorList>
            <person name="Callol A."/>
            <person name="Pajuelo D."/>
            <person name="Ebbesson L."/>
            <person name="Teles M."/>
            <person name="MacKenzie S."/>
            <person name="Amaro C."/>
        </authorList>
    </citation>
    <scope>NUCLEOTIDE SEQUENCE</scope>
</reference>
<name>A0A0E9UBS4_ANGAN</name>